<dbReference type="OrthoDB" id="5394411at2759"/>
<feature type="region of interest" description="Disordered" evidence="1">
    <location>
        <begin position="190"/>
        <end position="219"/>
    </location>
</feature>
<accession>W2RU33</accession>
<dbReference type="EMBL" id="KB822720">
    <property type="protein sequence ID" value="ETN40011.1"/>
    <property type="molecule type" value="Genomic_DNA"/>
</dbReference>
<sequence>MSHPTPTTTAPWKSAFASHLSAQGAAPEFVLATTTAQGRPSARFCIHRGFWAALPENPHNQLPKNPNVYDSDCPMFTTDARMSKVYDVFATGRGKGTLEQSRSGSGGGGEVEAVYWMKEQKVQWRVRGRCWIVGADDVEGEGEGNSGTVTVKAEVGRYMREAEGAEAEEQQKEWSWRREVENVFENLSPVMRGSFKNPPPGKPISEGKEGDGEALGQKGGHLSEEQLARKNFRVAIICPQEVEQVDLNDPENSKRWKWSLAEESGGPGGVGEGVSKPVGEWDMVETWP</sequence>
<gene>
    <name evidence="3" type="ORF">HMPREF1541_04286</name>
</gene>
<dbReference type="InParanoid" id="W2RU33"/>
<dbReference type="HOGENOM" id="CLU_061619_0_0_1"/>
<dbReference type="eggNOG" id="ENOG502S535">
    <property type="taxonomic scope" value="Eukaryota"/>
</dbReference>
<dbReference type="VEuPathDB" id="FungiDB:HMPREF1541_04286"/>
<feature type="domain" description="Pyridoxamine 5'-phosphate oxidase Alr4036 family FMN-binding" evidence="2">
    <location>
        <begin position="10"/>
        <end position="133"/>
    </location>
</feature>
<evidence type="ECO:0000313" key="3">
    <source>
        <dbReference type="EMBL" id="ETN40011.1"/>
    </source>
</evidence>
<dbReference type="GeneID" id="19971625"/>
<protein>
    <recommendedName>
        <fullName evidence="2">Pyridoxamine 5'-phosphate oxidase Alr4036 family FMN-binding domain-containing protein</fullName>
    </recommendedName>
</protein>
<dbReference type="GO" id="GO:0010181">
    <property type="term" value="F:FMN binding"/>
    <property type="evidence" value="ECO:0007669"/>
    <property type="project" value="InterPro"/>
</dbReference>
<dbReference type="SUPFAM" id="SSF50475">
    <property type="entry name" value="FMN-binding split barrel"/>
    <property type="match status" value="1"/>
</dbReference>
<dbReference type="Gene3D" id="2.30.110.10">
    <property type="entry name" value="Electron Transport, Fmn-binding Protein, Chain A"/>
    <property type="match status" value="1"/>
</dbReference>
<keyword evidence="4" id="KW-1185">Reference proteome</keyword>
<organism evidence="3 4">
    <name type="scientific">Cyphellophora europaea (strain CBS 101466)</name>
    <name type="common">Phialophora europaea</name>
    <dbReference type="NCBI Taxonomy" id="1220924"/>
    <lineage>
        <taxon>Eukaryota</taxon>
        <taxon>Fungi</taxon>
        <taxon>Dikarya</taxon>
        <taxon>Ascomycota</taxon>
        <taxon>Pezizomycotina</taxon>
        <taxon>Eurotiomycetes</taxon>
        <taxon>Chaetothyriomycetidae</taxon>
        <taxon>Chaetothyriales</taxon>
        <taxon>Cyphellophoraceae</taxon>
        <taxon>Cyphellophora</taxon>
    </lineage>
</organism>
<dbReference type="RefSeq" id="XP_008716854.1">
    <property type="nucleotide sequence ID" value="XM_008718632.1"/>
</dbReference>
<dbReference type="Pfam" id="PF12766">
    <property type="entry name" value="Pyridox_oxase_2"/>
    <property type="match status" value="1"/>
</dbReference>
<proteinExistence type="predicted"/>
<evidence type="ECO:0000313" key="4">
    <source>
        <dbReference type="Proteomes" id="UP000030752"/>
    </source>
</evidence>
<evidence type="ECO:0000259" key="2">
    <source>
        <dbReference type="Pfam" id="PF12766"/>
    </source>
</evidence>
<name>W2RU33_CYPE1</name>
<dbReference type="InterPro" id="IPR024624">
    <property type="entry name" value="Pyridox_Oxase_Alr4036_FMN-bd"/>
</dbReference>
<feature type="region of interest" description="Disordered" evidence="1">
    <location>
        <begin position="261"/>
        <end position="288"/>
    </location>
</feature>
<dbReference type="PANTHER" id="PTHR28243">
    <property type="entry name" value="AGL049CP"/>
    <property type="match status" value="1"/>
</dbReference>
<dbReference type="Proteomes" id="UP000030752">
    <property type="component" value="Unassembled WGS sequence"/>
</dbReference>
<dbReference type="STRING" id="1220924.W2RU33"/>
<reference evidence="3 4" key="1">
    <citation type="submission" date="2013-03" db="EMBL/GenBank/DDBJ databases">
        <title>The Genome Sequence of Phialophora europaea CBS 101466.</title>
        <authorList>
            <consortium name="The Broad Institute Genomics Platform"/>
            <person name="Cuomo C."/>
            <person name="de Hoog S."/>
            <person name="Gorbushina A."/>
            <person name="Walker B."/>
            <person name="Young S.K."/>
            <person name="Zeng Q."/>
            <person name="Gargeya S."/>
            <person name="Fitzgerald M."/>
            <person name="Haas B."/>
            <person name="Abouelleil A."/>
            <person name="Allen A.W."/>
            <person name="Alvarado L."/>
            <person name="Arachchi H.M."/>
            <person name="Berlin A.M."/>
            <person name="Chapman S.B."/>
            <person name="Gainer-Dewar J."/>
            <person name="Goldberg J."/>
            <person name="Griggs A."/>
            <person name="Gujja S."/>
            <person name="Hansen M."/>
            <person name="Howarth C."/>
            <person name="Imamovic A."/>
            <person name="Ireland A."/>
            <person name="Larimer J."/>
            <person name="McCowan C."/>
            <person name="Murphy C."/>
            <person name="Pearson M."/>
            <person name="Poon T.W."/>
            <person name="Priest M."/>
            <person name="Roberts A."/>
            <person name="Saif S."/>
            <person name="Shea T."/>
            <person name="Sisk P."/>
            <person name="Sykes S."/>
            <person name="Wortman J."/>
            <person name="Nusbaum C."/>
            <person name="Birren B."/>
        </authorList>
    </citation>
    <scope>NUCLEOTIDE SEQUENCE [LARGE SCALE GENOMIC DNA]</scope>
    <source>
        <strain evidence="3 4">CBS 101466</strain>
    </source>
</reference>
<dbReference type="PANTHER" id="PTHR28243:SF1">
    <property type="entry name" value="PYRIDOXAMINE 5'-PHOSPHATE OXIDASE ALR4036 FAMILY FMN-BINDING DOMAIN-CONTAINING PROTEIN"/>
    <property type="match status" value="1"/>
</dbReference>
<dbReference type="AlphaFoldDB" id="W2RU33"/>
<dbReference type="InterPro" id="IPR012349">
    <property type="entry name" value="Split_barrel_FMN-bd"/>
</dbReference>
<evidence type="ECO:0000256" key="1">
    <source>
        <dbReference type="SAM" id="MobiDB-lite"/>
    </source>
</evidence>